<reference evidence="4" key="1">
    <citation type="journal article" date="2014" name="PLoS ONE">
        <title>The genome and linkage map of the northern pike (Esox lucius): conserved synteny revealed between the salmonid sister group and the Neoteleostei.</title>
        <authorList>
            <person name="Rondeau E.B."/>
            <person name="Minkley D.R."/>
            <person name="Leong J.S."/>
            <person name="Messmer A.M."/>
            <person name="Jantzen J.R."/>
            <person name="von Schalburg K.R."/>
            <person name="Lemon C."/>
            <person name="Bird N.H."/>
            <person name="Koop B.F."/>
        </authorList>
    </citation>
    <scope>NUCLEOTIDE SEQUENCE</scope>
</reference>
<accession>A0A3P9API7</accession>
<dbReference type="OMA" id="CIYETIN"/>
<dbReference type="SUPFAM" id="SSF56219">
    <property type="entry name" value="DNase I-like"/>
    <property type="match status" value="1"/>
</dbReference>
<dbReference type="OrthoDB" id="10253982at2759"/>
<dbReference type="RefSeq" id="XP_010880907.2">
    <property type="nucleotide sequence ID" value="XM_010882605.4"/>
</dbReference>
<dbReference type="GO" id="GO:0003730">
    <property type="term" value="F:mRNA 3'-UTR binding"/>
    <property type="evidence" value="ECO:0007669"/>
    <property type="project" value="TreeGrafter"/>
</dbReference>
<dbReference type="Ensembl" id="ENSELUT00000036811.3">
    <property type="protein sequence ID" value="ENSELUP00000042594.2"/>
    <property type="gene ID" value="ENSELUG00000023876.3"/>
</dbReference>
<dbReference type="AlphaFoldDB" id="A0A3P9API7"/>
<dbReference type="InterPro" id="IPR005135">
    <property type="entry name" value="Endo/exonuclease/phosphatase"/>
</dbReference>
<dbReference type="FunCoup" id="A0A3P9API7">
    <property type="interactions" value="356"/>
</dbReference>
<feature type="region of interest" description="Disordered" evidence="1">
    <location>
        <begin position="102"/>
        <end position="166"/>
    </location>
</feature>
<dbReference type="Proteomes" id="UP000265140">
    <property type="component" value="Chromosome 18"/>
</dbReference>
<dbReference type="GeneID" id="105017745"/>
<dbReference type="InParanoid" id="A0A3P9API7"/>
<dbReference type="PANTHER" id="PTHR12121">
    <property type="entry name" value="CARBON CATABOLITE REPRESSOR PROTEIN 4"/>
    <property type="match status" value="1"/>
</dbReference>
<dbReference type="GO" id="GO:0070935">
    <property type="term" value="P:3'-UTR-mediated mRNA stabilization"/>
    <property type="evidence" value="ECO:0007669"/>
    <property type="project" value="TreeGrafter"/>
</dbReference>
<feature type="compositionally biased region" description="Pro residues" evidence="1">
    <location>
        <begin position="155"/>
        <end position="166"/>
    </location>
</feature>
<dbReference type="STRING" id="8010.ENSELUP00000042594"/>
<dbReference type="Gene3D" id="3.60.10.10">
    <property type="entry name" value="Endonuclease/exonuclease/phosphatase"/>
    <property type="match status" value="1"/>
</dbReference>
<reference evidence="3" key="3">
    <citation type="submission" date="2025-08" db="UniProtKB">
        <authorList>
            <consortium name="Ensembl"/>
        </authorList>
    </citation>
    <scope>IDENTIFICATION</scope>
</reference>
<dbReference type="GO" id="GO:0000175">
    <property type="term" value="F:3'-5'-RNA exonuclease activity"/>
    <property type="evidence" value="ECO:0007669"/>
    <property type="project" value="TreeGrafter"/>
</dbReference>
<feature type="region of interest" description="Disordered" evidence="1">
    <location>
        <begin position="581"/>
        <end position="607"/>
    </location>
</feature>
<sequence>MSRHQSIRHVNPKPDGILPMFSRHLTTFGSHWLPPAKVRLGGWRNVEFRNYPCRPGMPPWPQLSHPNRHLTGAFRPPDTRQQPPPGFPFYGFSNRPFHLGLMERSDKEPPHKRRKSAEERGPGDRSNCPPKHEYPSQKAHSAPTSSNYWFKNGTPPLPPGTSPPRPALELRRQWEVFSHRYKSRPQSGGEGREPLFDFSVMSYNILSQDLLHENNYLYKHCSPSFLGWNHRLSNILKELKEHNADIMCLQEVQEDHYVNQVKPALEALGYQCEYKRRTGRKPDGCAIFYKKERFSLLSCHPVEFYRRGVPLLDRDNVGLVLLLRPTGPSSPQACMCVANTHLLYNPRRGDIKLAQLAMLLAEISTVSRLPDGSSCPVVLCGDFNSVPWSPLYNFVRESRLEYDGIPIGKVSGQEDRSKGQRVLTVPIWPQSLGLTQQCQYEPPPTAVDGGISKLPVQDFEARALAAYNSESRPSIEHGLRLTSAYSHSLTEDGRPEITTCHSRTAITVDYIFYSAGPGDMSIQTEGPLPRRGLQLLARLALVGHTELKAVNGLPNEHNSSDHLPLLARFRLCPEEWTLGPGTQSLGQNERSMAKTMKSTHIAPLTKQ</sequence>
<reference evidence="3" key="2">
    <citation type="submission" date="2020-02" db="EMBL/GenBank/DDBJ databases">
        <title>Esox lucius (northern pike) genome, fEsoLuc1, primary haplotype.</title>
        <authorList>
            <person name="Myers G."/>
            <person name="Karagic N."/>
            <person name="Meyer A."/>
            <person name="Pippel M."/>
            <person name="Reichard M."/>
            <person name="Winkler S."/>
            <person name="Tracey A."/>
            <person name="Sims Y."/>
            <person name="Howe K."/>
            <person name="Rhie A."/>
            <person name="Formenti G."/>
            <person name="Durbin R."/>
            <person name="Fedrigo O."/>
            <person name="Jarvis E.D."/>
        </authorList>
    </citation>
    <scope>NUCLEOTIDE SEQUENCE [LARGE SCALE GENOMIC DNA]</scope>
</reference>
<proteinExistence type="predicted"/>
<dbReference type="PANTHER" id="PTHR12121:SF27">
    <property type="entry name" value="PROTEIN ANGEL HOMOLOG 2"/>
    <property type="match status" value="1"/>
</dbReference>
<evidence type="ECO:0000259" key="2">
    <source>
        <dbReference type="Pfam" id="PF03372"/>
    </source>
</evidence>
<dbReference type="Bgee" id="ENSELUG00000023876">
    <property type="expression patterns" value="Expressed in ovary and 15 other cell types or tissues"/>
</dbReference>
<gene>
    <name evidence="3" type="primary">ANGEL2</name>
</gene>
<dbReference type="GeneTree" id="ENSGT00940000157391"/>
<organism evidence="3 4">
    <name type="scientific">Esox lucius</name>
    <name type="common">Northern pike</name>
    <dbReference type="NCBI Taxonomy" id="8010"/>
    <lineage>
        <taxon>Eukaryota</taxon>
        <taxon>Metazoa</taxon>
        <taxon>Chordata</taxon>
        <taxon>Craniata</taxon>
        <taxon>Vertebrata</taxon>
        <taxon>Euteleostomi</taxon>
        <taxon>Actinopterygii</taxon>
        <taxon>Neopterygii</taxon>
        <taxon>Teleostei</taxon>
        <taxon>Protacanthopterygii</taxon>
        <taxon>Esociformes</taxon>
        <taxon>Esocidae</taxon>
        <taxon>Esox</taxon>
    </lineage>
</organism>
<protein>
    <recommendedName>
        <fullName evidence="2">Endonuclease/exonuclease/phosphatase domain-containing protein</fullName>
    </recommendedName>
</protein>
<evidence type="ECO:0000313" key="3">
    <source>
        <dbReference type="Ensembl" id="ENSELUP00000042594.2"/>
    </source>
</evidence>
<dbReference type="InterPro" id="IPR050410">
    <property type="entry name" value="CCR4/nocturin_mRNA_transcr"/>
</dbReference>
<feature type="domain" description="Endonuclease/exonuclease/phosphatase" evidence="2">
    <location>
        <begin position="201"/>
        <end position="516"/>
    </location>
</feature>
<reference evidence="3" key="4">
    <citation type="submission" date="2025-09" db="UniProtKB">
        <authorList>
            <consortium name="Ensembl"/>
        </authorList>
    </citation>
    <scope>IDENTIFICATION</scope>
</reference>
<feature type="compositionally biased region" description="Polar residues" evidence="1">
    <location>
        <begin position="138"/>
        <end position="149"/>
    </location>
</feature>
<dbReference type="InterPro" id="IPR036691">
    <property type="entry name" value="Endo/exonu/phosph_ase_sf"/>
</dbReference>
<feature type="compositionally biased region" description="Polar residues" evidence="1">
    <location>
        <begin position="581"/>
        <end position="590"/>
    </location>
</feature>
<name>A0A3P9API7_ESOLU</name>
<keyword evidence="4" id="KW-1185">Reference proteome</keyword>
<evidence type="ECO:0000313" key="4">
    <source>
        <dbReference type="Proteomes" id="UP000265140"/>
    </source>
</evidence>
<feature type="region of interest" description="Disordered" evidence="1">
    <location>
        <begin position="63"/>
        <end position="90"/>
    </location>
</feature>
<dbReference type="Pfam" id="PF03372">
    <property type="entry name" value="Exo_endo_phos"/>
    <property type="match status" value="1"/>
</dbReference>
<evidence type="ECO:0000256" key="1">
    <source>
        <dbReference type="SAM" id="MobiDB-lite"/>
    </source>
</evidence>